<accession>A0A1I7UPM4</accession>
<dbReference type="Proteomes" id="UP000095282">
    <property type="component" value="Unplaced"/>
</dbReference>
<protein>
    <submittedName>
        <fullName evidence="3">Uncharacterized protein</fullName>
    </submittedName>
</protein>
<feature type="transmembrane region" description="Helical" evidence="1">
    <location>
        <begin position="44"/>
        <end position="69"/>
    </location>
</feature>
<organism evidence="2 3">
    <name type="scientific">Caenorhabditis tropicalis</name>
    <dbReference type="NCBI Taxonomy" id="1561998"/>
    <lineage>
        <taxon>Eukaryota</taxon>
        <taxon>Metazoa</taxon>
        <taxon>Ecdysozoa</taxon>
        <taxon>Nematoda</taxon>
        <taxon>Chromadorea</taxon>
        <taxon>Rhabditida</taxon>
        <taxon>Rhabditina</taxon>
        <taxon>Rhabditomorpha</taxon>
        <taxon>Rhabditoidea</taxon>
        <taxon>Rhabditidae</taxon>
        <taxon>Peloderinae</taxon>
        <taxon>Caenorhabditis</taxon>
    </lineage>
</organism>
<dbReference type="WBParaSite" id="Csp11.Scaffold630.g18081.t1">
    <property type="protein sequence ID" value="Csp11.Scaffold630.g18081.t1"/>
    <property type="gene ID" value="Csp11.Scaffold630.g18081"/>
</dbReference>
<name>A0A1I7UPM4_9PELO</name>
<keyword evidence="1" id="KW-0812">Transmembrane</keyword>
<evidence type="ECO:0000313" key="2">
    <source>
        <dbReference type="Proteomes" id="UP000095282"/>
    </source>
</evidence>
<reference evidence="3" key="1">
    <citation type="submission" date="2016-11" db="UniProtKB">
        <authorList>
            <consortium name="WormBaseParasite"/>
        </authorList>
    </citation>
    <scope>IDENTIFICATION</scope>
</reference>
<sequence length="71" mass="8426">MKELDQETVDMIMREAFGIFTTASSQLPYHNMSGKEDPVYKFKIIHWIPFIAILLSIYVIFFILLVLFWKP</sequence>
<evidence type="ECO:0000256" key="1">
    <source>
        <dbReference type="SAM" id="Phobius"/>
    </source>
</evidence>
<keyword evidence="2" id="KW-1185">Reference proteome</keyword>
<proteinExistence type="predicted"/>
<evidence type="ECO:0000313" key="3">
    <source>
        <dbReference type="WBParaSite" id="Csp11.Scaffold630.g18081.t1"/>
    </source>
</evidence>
<keyword evidence="1" id="KW-1133">Transmembrane helix</keyword>
<dbReference type="AlphaFoldDB" id="A0A1I7UPM4"/>
<keyword evidence="1" id="KW-0472">Membrane</keyword>